<protein>
    <recommendedName>
        <fullName evidence="6">Phosphohydrolase</fullName>
    </recommendedName>
</protein>
<dbReference type="InterPro" id="IPR003607">
    <property type="entry name" value="HD/PDEase_dom"/>
</dbReference>
<name>A0ABQ5Y3D3_9VIBR</name>
<evidence type="ECO:0000256" key="1">
    <source>
        <dbReference type="SAM" id="Phobius"/>
    </source>
</evidence>
<evidence type="ECO:0000259" key="2">
    <source>
        <dbReference type="PROSITE" id="PS50885"/>
    </source>
</evidence>
<feature type="transmembrane region" description="Helical" evidence="1">
    <location>
        <begin position="38"/>
        <end position="62"/>
    </location>
</feature>
<keyword evidence="5" id="KW-1185">Reference proteome</keyword>
<organism evidence="4 5">
    <name type="scientific">Vibrio hyugaensis</name>
    <dbReference type="NCBI Taxonomy" id="1534743"/>
    <lineage>
        <taxon>Bacteria</taxon>
        <taxon>Pseudomonadati</taxon>
        <taxon>Pseudomonadota</taxon>
        <taxon>Gammaproteobacteria</taxon>
        <taxon>Vibrionales</taxon>
        <taxon>Vibrionaceae</taxon>
        <taxon>Vibrio</taxon>
    </lineage>
</organism>
<dbReference type="PANTHER" id="PTHR43155:SF2">
    <property type="entry name" value="CYCLIC DI-GMP PHOSPHODIESTERASE PA4108"/>
    <property type="match status" value="1"/>
</dbReference>
<dbReference type="InterPro" id="IPR037522">
    <property type="entry name" value="HD_GYP_dom"/>
</dbReference>
<dbReference type="Gene3D" id="6.10.340.10">
    <property type="match status" value="1"/>
</dbReference>
<proteinExistence type="predicted"/>
<keyword evidence="1" id="KW-0812">Transmembrane</keyword>
<keyword evidence="1" id="KW-0472">Membrane</keyword>
<evidence type="ECO:0008006" key="6">
    <source>
        <dbReference type="Google" id="ProtNLM"/>
    </source>
</evidence>
<dbReference type="SUPFAM" id="SSF53850">
    <property type="entry name" value="Periplasmic binding protein-like II"/>
    <property type="match status" value="1"/>
</dbReference>
<keyword evidence="1" id="KW-1133">Transmembrane helix</keyword>
<dbReference type="CDD" id="cd01007">
    <property type="entry name" value="PBP2_BvgS_HisK_like"/>
    <property type="match status" value="1"/>
</dbReference>
<evidence type="ECO:0000313" key="4">
    <source>
        <dbReference type="EMBL" id="GLR04127.1"/>
    </source>
</evidence>
<dbReference type="InterPro" id="IPR003660">
    <property type="entry name" value="HAMP_dom"/>
</dbReference>
<accession>A0ABQ5Y3D3</accession>
<feature type="domain" description="HAMP" evidence="2">
    <location>
        <begin position="623"/>
        <end position="676"/>
    </location>
</feature>
<dbReference type="Gene3D" id="1.10.3210.10">
    <property type="entry name" value="Hypothetical protein af1432"/>
    <property type="match status" value="2"/>
</dbReference>
<reference evidence="5" key="1">
    <citation type="journal article" date="2019" name="Int. J. Syst. Evol. Microbiol.">
        <title>The Global Catalogue of Microorganisms (GCM) 10K type strain sequencing project: providing services to taxonomists for standard genome sequencing and annotation.</title>
        <authorList>
            <consortium name="The Broad Institute Genomics Platform"/>
            <consortium name="The Broad Institute Genome Sequencing Center for Infectious Disease"/>
            <person name="Wu L."/>
            <person name="Ma J."/>
        </authorList>
    </citation>
    <scope>NUCLEOTIDE SEQUENCE [LARGE SCALE GENOMIC DNA]</scope>
    <source>
        <strain evidence="5">NBRC 110633</strain>
    </source>
</reference>
<dbReference type="Pfam" id="PF00497">
    <property type="entry name" value="SBP_bac_3"/>
    <property type="match status" value="1"/>
</dbReference>
<sequence>MLQVALIKRVAEFVVEAIGGRYSVKTKSGTPRKFSIKFTVGCLFISATAVTALLGIGMQFYFGKQMSEEHILTRLTMTAKDVSSHIHQIDASATSSASILRSVADFSDTEFSVDEIQRVFIQTLIDNPVFYSIYFANNDENFFQVINLESSSGVREKIDATADERWVTIRITGDGEARIRQTFYYSDALEIVRQTEQKSNFYPSRRPWFDNASRASVYKTDPYLFQHLKITGQSYSVRSKGAVIGVDTVLSSLNEEISATELGMRKNDGVESFIFNNRGEVIASSINVFHEVEIPDSLPLSLNEEQKALLKGKEFVVSNQNDWGPYDYTESGEPGGYAIDVLKLVAEKTGMILEFVNGFSSEELVKKYRKREIDILQPVLGSPTELGVQSLPIFSAQLAIAAKIDNPLPTSLSELSNQTVGVVAGFGMKQWLIERYPTLNIIEQPNLDLAKRALHMGDIQYLVDSYLTMAEMKRLVKITNIHVTKLTESPLEFSLFMKAENGALMKILNQAINSITPEQKAALEKKWFKPHQWRGSFAPYPEIYELATQKDKHDMMNKVNIEGENRFLYITKLQSTRGTSDYFAVLVSEQVVTDAVTNRLSKSIAFTSVVMVILFPLAWKVGAPIVRPILDLRKETIKIKNREFDQLIAVETRIKEVSDLSDSVTEMTQEIQHHEQQQEEFVEAFIRLIAQAIDDKSPYTAGHCNRIPEIGLMLAEAVEKCDTGKFKDFKFNNDDERREFRIAAWLHDCGKITTPEHIVDKGTKLEANYNRINEIRTRFEVLRRDAEVEMWKSISTGEQSKEEAQAKFDQRVVQLDEDFRFVANANVGGEFMSDEKIERIKQIAQQTWLRHYDDHLGLSPFEEMIKPKSDVTLPVVENLLADKPDHIIERVRPMEFAPEHGIKVQVPEHQYNLGEVYNLTISRGTLTPEDRFKINEHMISGIKMLGALPFPPELSNVPRYASTHHETLKGTGYPRRLSAEDLSTPERILVIADIFEALTAGDRPYKKAKPVSVAVDIMYKMALDEHLDMDLFLLFLESGVYRDYANKFMPAEQVDEVDIEKYLKSKSSDA</sequence>
<dbReference type="CDD" id="cd00077">
    <property type="entry name" value="HDc"/>
    <property type="match status" value="1"/>
</dbReference>
<dbReference type="PROSITE" id="PS50885">
    <property type="entry name" value="HAMP"/>
    <property type="match status" value="1"/>
</dbReference>
<feature type="domain" description="HD-GYP" evidence="3">
    <location>
        <begin position="844"/>
        <end position="1050"/>
    </location>
</feature>
<dbReference type="PANTHER" id="PTHR43155">
    <property type="entry name" value="CYCLIC DI-GMP PHOSPHODIESTERASE PA4108-RELATED"/>
    <property type="match status" value="1"/>
</dbReference>
<dbReference type="EMBL" id="BSOE01000024">
    <property type="protein sequence ID" value="GLR04127.1"/>
    <property type="molecule type" value="Genomic_DNA"/>
</dbReference>
<evidence type="ECO:0000259" key="3">
    <source>
        <dbReference type="PROSITE" id="PS51832"/>
    </source>
</evidence>
<gene>
    <name evidence="4" type="ORF">GCM10007906_17140</name>
</gene>
<dbReference type="SMART" id="SM00062">
    <property type="entry name" value="PBPb"/>
    <property type="match status" value="1"/>
</dbReference>
<dbReference type="Gene3D" id="3.40.190.10">
    <property type="entry name" value="Periplasmic binding protein-like II"/>
    <property type="match status" value="2"/>
</dbReference>
<dbReference type="Gene3D" id="3.30.450.20">
    <property type="entry name" value="PAS domain"/>
    <property type="match status" value="1"/>
</dbReference>
<evidence type="ECO:0000313" key="5">
    <source>
        <dbReference type="Proteomes" id="UP001156669"/>
    </source>
</evidence>
<dbReference type="Pfam" id="PF13487">
    <property type="entry name" value="HD_5"/>
    <property type="match status" value="1"/>
</dbReference>
<dbReference type="Proteomes" id="UP001156669">
    <property type="component" value="Unassembled WGS sequence"/>
</dbReference>
<dbReference type="SUPFAM" id="SSF109604">
    <property type="entry name" value="HD-domain/PDEase-like"/>
    <property type="match status" value="2"/>
</dbReference>
<dbReference type="PROSITE" id="PS51832">
    <property type="entry name" value="HD_GYP"/>
    <property type="match status" value="1"/>
</dbReference>
<comment type="caution">
    <text evidence="4">The sequence shown here is derived from an EMBL/GenBank/DDBJ whole genome shotgun (WGS) entry which is preliminary data.</text>
</comment>
<dbReference type="InterPro" id="IPR001638">
    <property type="entry name" value="Solute-binding_3/MltF_N"/>
</dbReference>